<evidence type="ECO:0000256" key="17">
    <source>
        <dbReference type="ARBA" id="ARBA00093493"/>
    </source>
</evidence>
<keyword evidence="11 23" id="KW-0675">Receptor</keyword>
<feature type="compositionally biased region" description="Polar residues" evidence="18">
    <location>
        <begin position="474"/>
        <end position="485"/>
    </location>
</feature>
<feature type="chain" id="PRO_5027104165" description="Parathyroid hormone/parathyroid hormone-related peptide receptor" evidence="20">
    <location>
        <begin position="22"/>
        <end position="485"/>
    </location>
</feature>
<dbReference type="GO" id="GO:0008528">
    <property type="term" value="F:G protein-coupled peptide receptor activity"/>
    <property type="evidence" value="ECO:0007669"/>
    <property type="project" value="TreeGrafter"/>
</dbReference>
<dbReference type="PANTHER" id="PTHR45620:SF18">
    <property type="entry name" value="PARATHYROID HORMONE_PARATHYROID HORMONE-RELATED PEPTIDE RECEPTOR"/>
    <property type="match status" value="1"/>
</dbReference>
<dbReference type="InterPro" id="IPR017983">
    <property type="entry name" value="GPCR_2_secretin-like_CS"/>
</dbReference>
<dbReference type="GO" id="GO:0007166">
    <property type="term" value="P:cell surface receptor signaling pathway"/>
    <property type="evidence" value="ECO:0007669"/>
    <property type="project" value="InterPro"/>
</dbReference>
<evidence type="ECO:0000259" key="21">
    <source>
        <dbReference type="PROSITE" id="PS50261"/>
    </source>
</evidence>
<evidence type="ECO:0000256" key="20">
    <source>
        <dbReference type="SAM" id="SignalP"/>
    </source>
</evidence>
<dbReference type="RefSeq" id="XP_010770979.1">
    <property type="nucleotide sequence ID" value="XM_010772677.1"/>
</dbReference>
<evidence type="ECO:0000256" key="9">
    <source>
        <dbReference type="ARBA" id="ARBA00023136"/>
    </source>
</evidence>
<evidence type="ECO:0000256" key="4">
    <source>
        <dbReference type="ARBA" id="ARBA00022475"/>
    </source>
</evidence>
<dbReference type="InterPro" id="IPR000832">
    <property type="entry name" value="GPCR_2_secretin-like"/>
</dbReference>
<keyword evidence="10" id="KW-1015">Disulfide bond</keyword>
<proteinExistence type="inferred from homology"/>
<feature type="transmembrane region" description="Helical" evidence="19">
    <location>
        <begin position="72"/>
        <end position="95"/>
    </location>
</feature>
<dbReference type="GO" id="GO:0017046">
    <property type="term" value="F:peptide hormone binding"/>
    <property type="evidence" value="ECO:0007669"/>
    <property type="project" value="TreeGrafter"/>
</dbReference>
<comment type="subunit">
    <text evidence="17">Homodimer in the absence of bound ligand. Peptide hormone binding leads to dissociation of the homodimer.</text>
</comment>
<dbReference type="KEGG" id="ncc:104946791"/>
<dbReference type="GO" id="GO:0007200">
    <property type="term" value="P:phospholipase C-activating G protein-coupled receptor signaling pathway"/>
    <property type="evidence" value="ECO:0007669"/>
    <property type="project" value="UniProtKB-ARBA"/>
</dbReference>
<evidence type="ECO:0000256" key="11">
    <source>
        <dbReference type="ARBA" id="ARBA00023170"/>
    </source>
</evidence>
<protein>
    <recommendedName>
        <fullName evidence="3">Parathyroid hormone/parathyroid hormone-related peptide receptor</fullName>
    </recommendedName>
    <alternativeName>
        <fullName evidence="14">PTH/PTHrP type I receptor</fullName>
    </alternativeName>
    <alternativeName>
        <fullName evidence="15">Parathyroid hormone 1 receptor</fullName>
    </alternativeName>
</protein>
<dbReference type="InterPro" id="IPR002170">
    <property type="entry name" value="GPCR_2_parathyroid_rcpt"/>
</dbReference>
<evidence type="ECO:0000256" key="1">
    <source>
        <dbReference type="ARBA" id="ARBA00004651"/>
    </source>
</evidence>
<dbReference type="PRINTS" id="PR00393">
    <property type="entry name" value="PTRHORMONER"/>
</dbReference>
<evidence type="ECO:0000256" key="19">
    <source>
        <dbReference type="SAM" id="Phobius"/>
    </source>
</evidence>
<feature type="transmembrane region" description="Helical" evidence="19">
    <location>
        <begin position="150"/>
        <end position="167"/>
    </location>
</feature>
<dbReference type="CTD" id="30651"/>
<name>A0A6I9MYL6_9TELE</name>
<dbReference type="GO" id="GO:0007189">
    <property type="term" value="P:adenylate cyclase-activating G protein-coupled receptor signaling pathway"/>
    <property type="evidence" value="ECO:0007669"/>
    <property type="project" value="UniProtKB-ARBA"/>
</dbReference>
<dbReference type="Proteomes" id="UP000504611">
    <property type="component" value="Unplaced"/>
</dbReference>
<feature type="transmembrane region" description="Helical" evidence="19">
    <location>
        <begin position="228"/>
        <end position="252"/>
    </location>
</feature>
<keyword evidence="5 19" id="KW-0812">Transmembrane</keyword>
<dbReference type="Pfam" id="PF00002">
    <property type="entry name" value="7tm_2"/>
    <property type="match status" value="1"/>
</dbReference>
<dbReference type="AlphaFoldDB" id="A0A6I9MYL6"/>
<sequence length="485" mass="53674">MSPAKGTGVLALFHSAMIVMALPPTQICLCGAALTGMAKASRYVVHSDSECTTYLTSNHRIEEEKVFERLHLMYTVGYSISLASLLVAVSILCYFKRLHCTRNYIHIHLFTSFISRAVSIFVKDTVLYSISEDREDDFNALKPPMAGCKAAVTLFLYFLATNHYWILVEGLYLHSLIFMAFLSDKNYLWALTIIGWGVPAVFVSVWVSARASLADTQCWDISAGNLKWIYQVPILAAIVVNFLLFVNIIRVLASKLWETNTGKLDPRQQYRKLLKSTLVLMPLFGVHYMVFMALPYTEVTGLLWQVQMHYEMFFNSSQGFFVAFIYCFCNGEVQAEVKKAWLRRSLALDLKQKTKMTSSGGSCYYGGMMSHTTTHSVSLSAANPRALSSGGASGGGAGVRPPRHGSLHPQSSLPGYVPGDAETPGPQQELPVRKPSGTEKGVFARHTRASKENHDSKTHGAPEAQNPGAEDPDSSLSLQELETIL</sequence>
<dbReference type="Gene3D" id="1.20.1070.10">
    <property type="entry name" value="Rhodopsin 7-helix transmembrane proteins"/>
    <property type="match status" value="1"/>
</dbReference>
<keyword evidence="22" id="KW-1185">Reference proteome</keyword>
<evidence type="ECO:0000256" key="6">
    <source>
        <dbReference type="ARBA" id="ARBA00022729"/>
    </source>
</evidence>
<evidence type="ECO:0000256" key="13">
    <source>
        <dbReference type="ARBA" id="ARBA00023224"/>
    </source>
</evidence>
<keyword evidence="12" id="KW-0325">Glycoprotein</keyword>
<evidence type="ECO:0000256" key="16">
    <source>
        <dbReference type="ARBA" id="ARBA00093433"/>
    </source>
</evidence>
<evidence type="ECO:0000313" key="23">
    <source>
        <dbReference type="RefSeq" id="XP_010770979.1"/>
    </source>
</evidence>
<keyword evidence="4" id="KW-1003">Cell membrane</keyword>
<dbReference type="InterPro" id="IPR017981">
    <property type="entry name" value="GPCR_2-like_7TM"/>
</dbReference>
<accession>A0A6I9MYL6</accession>
<dbReference type="GO" id="GO:0004991">
    <property type="term" value="F:parathyroid hormone receptor activity"/>
    <property type="evidence" value="ECO:0007669"/>
    <property type="project" value="InterPro"/>
</dbReference>
<evidence type="ECO:0000256" key="5">
    <source>
        <dbReference type="ARBA" id="ARBA00022692"/>
    </source>
</evidence>
<dbReference type="PANTHER" id="PTHR45620">
    <property type="entry name" value="PDF RECEPTOR-LIKE PROTEIN-RELATED"/>
    <property type="match status" value="1"/>
</dbReference>
<feature type="region of interest" description="Disordered" evidence="18">
    <location>
        <begin position="384"/>
        <end position="485"/>
    </location>
</feature>
<reference evidence="23" key="1">
    <citation type="submission" date="2025-08" db="UniProtKB">
        <authorList>
            <consortium name="RefSeq"/>
        </authorList>
    </citation>
    <scope>IDENTIFICATION</scope>
    <source>
        <tissue evidence="23">Muscle</tissue>
    </source>
</reference>
<comment type="function">
    <text evidence="16">G-protein-coupled receptor for parathyroid hormone (PTH) and for parathyroid hormone-related peptide (PTHLH). Ligand binding causes a conformation change that triggers signaling via guanine nucleotide-binding proteins (G proteins) and modulates the activity of downstream effectors, such as adenylate cyclase (cAMP). PTH1R is coupled to G(s) G alpha proteins and mediates activation of adenylate cyclase activity. PTHLH dissociates from PTH1R more rapidly than PTH; as consequence, the cAMP response induced by PTHLH decays faster than the response induced by PTH.</text>
</comment>
<evidence type="ECO:0000256" key="7">
    <source>
        <dbReference type="ARBA" id="ARBA00022989"/>
    </source>
</evidence>
<feature type="transmembrane region" description="Helical" evidence="19">
    <location>
        <begin position="312"/>
        <end position="329"/>
    </location>
</feature>
<dbReference type="InterPro" id="IPR050332">
    <property type="entry name" value="GPCR_2"/>
</dbReference>
<dbReference type="SUPFAM" id="SSF81321">
    <property type="entry name" value="Family A G protein-coupled receptor-like"/>
    <property type="match status" value="1"/>
</dbReference>
<keyword evidence="7 19" id="KW-1133">Transmembrane helix</keyword>
<comment type="subcellular location">
    <subcellularLocation>
        <location evidence="1">Cell membrane</location>
        <topology evidence="1">Multi-pass membrane protein</topology>
    </subcellularLocation>
</comment>
<evidence type="ECO:0000256" key="10">
    <source>
        <dbReference type="ARBA" id="ARBA00023157"/>
    </source>
</evidence>
<dbReference type="CDD" id="cd15265">
    <property type="entry name" value="7tmB1_PTHR"/>
    <property type="match status" value="1"/>
</dbReference>
<dbReference type="PROSITE" id="PS50261">
    <property type="entry name" value="G_PROTEIN_RECEP_F2_4"/>
    <property type="match status" value="1"/>
</dbReference>
<evidence type="ECO:0000256" key="14">
    <source>
        <dbReference type="ARBA" id="ARBA00030334"/>
    </source>
</evidence>
<dbReference type="PROSITE" id="PS00650">
    <property type="entry name" value="G_PROTEIN_RECEP_F2_2"/>
    <property type="match status" value="1"/>
</dbReference>
<dbReference type="GO" id="GO:0005886">
    <property type="term" value="C:plasma membrane"/>
    <property type="evidence" value="ECO:0007669"/>
    <property type="project" value="UniProtKB-SubCell"/>
</dbReference>
<feature type="signal peptide" evidence="20">
    <location>
        <begin position="1"/>
        <end position="21"/>
    </location>
</feature>
<keyword evidence="9 19" id="KW-0472">Membrane</keyword>
<keyword evidence="6 20" id="KW-0732">Signal</keyword>
<evidence type="ECO:0000256" key="3">
    <source>
        <dbReference type="ARBA" id="ARBA00020798"/>
    </source>
</evidence>
<dbReference type="OrthoDB" id="6160250at2759"/>
<feature type="transmembrane region" description="Helical" evidence="19">
    <location>
        <begin position="187"/>
        <end position="208"/>
    </location>
</feature>
<dbReference type="PRINTS" id="PR00249">
    <property type="entry name" value="GPCRSECRETIN"/>
</dbReference>
<feature type="compositionally biased region" description="Basic and acidic residues" evidence="18">
    <location>
        <begin position="449"/>
        <end position="460"/>
    </location>
</feature>
<evidence type="ECO:0000256" key="8">
    <source>
        <dbReference type="ARBA" id="ARBA00023040"/>
    </source>
</evidence>
<feature type="transmembrane region" description="Helical" evidence="19">
    <location>
        <begin position="273"/>
        <end position="292"/>
    </location>
</feature>
<feature type="domain" description="G-protein coupled receptors family 2 profile 2" evidence="21">
    <location>
        <begin position="70"/>
        <end position="330"/>
    </location>
</feature>
<comment type="similarity">
    <text evidence="2">Belongs to the G-protein coupled receptor 2 family.</text>
</comment>
<evidence type="ECO:0000256" key="12">
    <source>
        <dbReference type="ARBA" id="ARBA00023180"/>
    </source>
</evidence>
<evidence type="ECO:0000256" key="18">
    <source>
        <dbReference type="SAM" id="MobiDB-lite"/>
    </source>
</evidence>
<gene>
    <name evidence="23" type="primary">pth3r</name>
</gene>
<keyword evidence="13" id="KW-0807">Transducer</keyword>
<keyword evidence="8" id="KW-0297">G-protein coupled receptor</keyword>
<evidence type="ECO:0000256" key="2">
    <source>
        <dbReference type="ARBA" id="ARBA00005314"/>
    </source>
</evidence>
<evidence type="ECO:0000256" key="15">
    <source>
        <dbReference type="ARBA" id="ARBA00032662"/>
    </source>
</evidence>
<evidence type="ECO:0000313" key="22">
    <source>
        <dbReference type="Proteomes" id="UP000504611"/>
    </source>
</evidence>
<dbReference type="FunFam" id="1.20.1070.10:FF:000070">
    <property type="entry name" value="Parathyroid hormone/parathyroid hormone-related peptide receptor"/>
    <property type="match status" value="1"/>
</dbReference>
<organism evidence="22 23">
    <name type="scientific">Notothenia coriiceps</name>
    <name type="common">black rockcod</name>
    <dbReference type="NCBI Taxonomy" id="8208"/>
    <lineage>
        <taxon>Eukaryota</taxon>
        <taxon>Metazoa</taxon>
        <taxon>Chordata</taxon>
        <taxon>Craniata</taxon>
        <taxon>Vertebrata</taxon>
        <taxon>Euteleostomi</taxon>
        <taxon>Actinopterygii</taxon>
        <taxon>Neopterygii</taxon>
        <taxon>Teleostei</taxon>
        <taxon>Neoteleostei</taxon>
        <taxon>Acanthomorphata</taxon>
        <taxon>Eupercaria</taxon>
        <taxon>Perciformes</taxon>
        <taxon>Notothenioidei</taxon>
        <taxon>Nototheniidae</taxon>
        <taxon>Notothenia</taxon>
    </lineage>
</organism>